<organism evidence="1 2">
    <name type="scientific">Gulo gulo</name>
    <name type="common">Wolverine</name>
    <name type="synonym">Gluton</name>
    <dbReference type="NCBI Taxonomy" id="48420"/>
    <lineage>
        <taxon>Eukaryota</taxon>
        <taxon>Metazoa</taxon>
        <taxon>Chordata</taxon>
        <taxon>Craniata</taxon>
        <taxon>Vertebrata</taxon>
        <taxon>Euteleostomi</taxon>
        <taxon>Mammalia</taxon>
        <taxon>Eutheria</taxon>
        <taxon>Laurasiatheria</taxon>
        <taxon>Carnivora</taxon>
        <taxon>Caniformia</taxon>
        <taxon>Musteloidea</taxon>
        <taxon>Mustelidae</taxon>
        <taxon>Guloninae</taxon>
        <taxon>Gulo</taxon>
    </lineage>
</organism>
<sequence>RARAVVFFQFSKSLSLAPKELRGRLFHDPIRSIRGEKAQRLTAVESKVGDTEHSFNEHLICTLAPCPGPWGKRPRGKQ</sequence>
<dbReference type="AlphaFoldDB" id="A0A9X9M356"/>
<keyword evidence="2" id="KW-1185">Reference proteome</keyword>
<evidence type="ECO:0000313" key="1">
    <source>
        <dbReference type="EMBL" id="VCX31061.1"/>
    </source>
</evidence>
<gene>
    <name evidence="1" type="ORF">BN2614_LOCUS7</name>
</gene>
<proteinExistence type="predicted"/>
<comment type="caution">
    <text evidence="1">The sequence shown here is derived from an EMBL/GenBank/DDBJ whole genome shotgun (WGS) entry which is preliminary data.</text>
</comment>
<accession>A0A9X9M356</accession>
<name>A0A9X9M356_GULGU</name>
<dbReference type="Proteomes" id="UP000269945">
    <property type="component" value="Unassembled WGS sequence"/>
</dbReference>
<evidence type="ECO:0000313" key="2">
    <source>
        <dbReference type="Proteomes" id="UP000269945"/>
    </source>
</evidence>
<dbReference type="EMBL" id="CYRY02040156">
    <property type="protein sequence ID" value="VCX31061.1"/>
    <property type="molecule type" value="Genomic_DNA"/>
</dbReference>
<feature type="non-terminal residue" evidence="1">
    <location>
        <position position="1"/>
    </location>
</feature>
<reference evidence="1 2" key="1">
    <citation type="submission" date="2018-10" db="EMBL/GenBank/DDBJ databases">
        <authorList>
            <person name="Ekblom R."/>
            <person name="Jareborg N."/>
        </authorList>
    </citation>
    <scope>NUCLEOTIDE SEQUENCE [LARGE SCALE GENOMIC DNA]</scope>
    <source>
        <tissue evidence="1">Muscle</tissue>
    </source>
</reference>
<protein>
    <submittedName>
        <fullName evidence="1">Uncharacterized protein</fullName>
    </submittedName>
</protein>